<organism evidence="1">
    <name type="scientific">Mimivirus LCMiAC01</name>
    <dbReference type="NCBI Taxonomy" id="2506608"/>
    <lineage>
        <taxon>Viruses</taxon>
        <taxon>Varidnaviria</taxon>
        <taxon>Bamfordvirae</taxon>
        <taxon>Nucleocytoviricota</taxon>
        <taxon>Megaviricetes</taxon>
        <taxon>Imitervirales</taxon>
        <taxon>Mimiviridae</taxon>
        <taxon>Klosneuvirinae</taxon>
    </lineage>
</organism>
<accession>A0A481Z0H3</accession>
<name>A0A481Z0H3_9VIRU</name>
<evidence type="ECO:0000313" key="1">
    <source>
        <dbReference type="EMBL" id="QBK88760.1"/>
    </source>
</evidence>
<proteinExistence type="predicted"/>
<gene>
    <name evidence="1" type="ORF">LCMiAC01_04420</name>
</gene>
<reference evidence="1" key="1">
    <citation type="journal article" date="2019" name="MBio">
        <title>Virus Genomes from Deep Sea Sediments Expand the Ocean Megavirome and Support Independent Origins of Viral Gigantism.</title>
        <authorList>
            <person name="Backstrom D."/>
            <person name="Yutin N."/>
            <person name="Jorgensen S.L."/>
            <person name="Dharamshi J."/>
            <person name="Homa F."/>
            <person name="Zaremba-Niedwiedzka K."/>
            <person name="Spang A."/>
            <person name="Wolf Y.I."/>
            <person name="Koonin E.V."/>
            <person name="Ettema T.J."/>
        </authorList>
    </citation>
    <scope>NUCLEOTIDE SEQUENCE</scope>
</reference>
<protein>
    <submittedName>
        <fullName evidence="1">Uncharacterized protein</fullName>
    </submittedName>
</protein>
<dbReference type="EMBL" id="MK500397">
    <property type="protein sequence ID" value="QBK88760.1"/>
    <property type="molecule type" value="Genomic_DNA"/>
</dbReference>
<sequence>MEERIATLEETISEFRATSIHEKITSVPIVDEINKCMESLDSMLVDIDKPHKIHKGKKMDLSELYNRMDIIKNNSEPKILESKIKDHAALNSIIHLCDKKAKKNKMTVTEL</sequence>